<feature type="coiled-coil region" evidence="1">
    <location>
        <begin position="6"/>
        <end position="110"/>
    </location>
</feature>
<name>A0A9K3LFJ3_9STRA</name>
<reference evidence="2" key="2">
    <citation type="submission" date="2021-04" db="EMBL/GenBank/DDBJ databases">
        <authorList>
            <person name="Podell S."/>
        </authorList>
    </citation>
    <scope>NUCLEOTIDE SEQUENCE</scope>
    <source>
        <strain evidence="2">Hildebrandi</strain>
    </source>
</reference>
<evidence type="ECO:0000256" key="1">
    <source>
        <dbReference type="SAM" id="Coils"/>
    </source>
</evidence>
<sequence>MKDPQYEQQQRQLQNLSLALQEKEMETKGLKQALKVLQYTMKQKTSLYPDLTDQLKESQEELTATQLQLEQQTEHAIGLQYQVLRQQEEIRNLKEKQKQLVRRVVELEIDLETHDVHFSQAAEQLKKLEQDAIQQVFQNENHPHNSKEEPKSFNLIANLTSDLTQLESRYKRDAAASLQKHQQLEQHNQTLMASVAVLEERLNDRNKSAVKFTLDENHNTNIYRRRINELETTNTRLLRENEELKQRWERIESSALMLAATNESIHGISNSMEDKRLSKDDELSMSSLQEALYRMQRQMAMLRMQAIQYQVRNFETPYTENSNSSLPAKDSWRLSKSLCNSSDDGSYTGSSSDDSEIPSIEGFQTTIQDLKELLVRKDRELELQRTEFQTKERELLAQLQETRASLNDAQYNQLPRFFM</sequence>
<dbReference type="EMBL" id="JAGRRH010000013">
    <property type="protein sequence ID" value="KAG7360603.1"/>
    <property type="molecule type" value="Genomic_DNA"/>
</dbReference>
<keyword evidence="3" id="KW-1185">Reference proteome</keyword>
<dbReference type="OrthoDB" id="47507at2759"/>
<dbReference type="Proteomes" id="UP000693970">
    <property type="component" value="Unassembled WGS sequence"/>
</dbReference>
<evidence type="ECO:0000313" key="3">
    <source>
        <dbReference type="Proteomes" id="UP000693970"/>
    </source>
</evidence>
<keyword evidence="1" id="KW-0175">Coiled coil</keyword>
<dbReference type="AlphaFoldDB" id="A0A9K3LFJ3"/>
<comment type="caution">
    <text evidence="2">The sequence shown here is derived from an EMBL/GenBank/DDBJ whole genome shotgun (WGS) entry which is preliminary data.</text>
</comment>
<protein>
    <submittedName>
        <fullName evidence="2">Uncharacterized protein</fullName>
    </submittedName>
</protein>
<reference evidence="2" key="1">
    <citation type="journal article" date="2021" name="Sci. Rep.">
        <title>Diploid genomic architecture of Nitzschia inconspicua, an elite biomass production diatom.</title>
        <authorList>
            <person name="Oliver A."/>
            <person name="Podell S."/>
            <person name="Pinowska A."/>
            <person name="Traller J.C."/>
            <person name="Smith S.R."/>
            <person name="McClure R."/>
            <person name="Beliaev A."/>
            <person name="Bohutskyi P."/>
            <person name="Hill E.A."/>
            <person name="Rabines A."/>
            <person name="Zheng H."/>
            <person name="Allen L.Z."/>
            <person name="Kuo A."/>
            <person name="Grigoriev I.V."/>
            <person name="Allen A.E."/>
            <person name="Hazlebeck D."/>
            <person name="Allen E.E."/>
        </authorList>
    </citation>
    <scope>NUCLEOTIDE SEQUENCE</scope>
    <source>
        <strain evidence="2">Hildebrandi</strain>
    </source>
</reference>
<gene>
    <name evidence="2" type="ORF">IV203_035702</name>
</gene>
<proteinExistence type="predicted"/>
<organism evidence="2 3">
    <name type="scientific">Nitzschia inconspicua</name>
    <dbReference type="NCBI Taxonomy" id="303405"/>
    <lineage>
        <taxon>Eukaryota</taxon>
        <taxon>Sar</taxon>
        <taxon>Stramenopiles</taxon>
        <taxon>Ochrophyta</taxon>
        <taxon>Bacillariophyta</taxon>
        <taxon>Bacillariophyceae</taxon>
        <taxon>Bacillariophycidae</taxon>
        <taxon>Bacillariales</taxon>
        <taxon>Bacillariaceae</taxon>
        <taxon>Nitzschia</taxon>
    </lineage>
</organism>
<feature type="coiled-coil region" evidence="1">
    <location>
        <begin position="227"/>
        <end position="254"/>
    </location>
</feature>
<accession>A0A9K3LFJ3</accession>
<evidence type="ECO:0000313" key="2">
    <source>
        <dbReference type="EMBL" id="KAG7360603.1"/>
    </source>
</evidence>